<feature type="region of interest" description="Disordered" evidence="2">
    <location>
        <begin position="1"/>
        <end position="116"/>
    </location>
</feature>
<dbReference type="EMBL" id="EQ973774">
    <property type="protein sequence ID" value="EEF51200.1"/>
    <property type="molecule type" value="Genomic_DNA"/>
</dbReference>
<organism evidence="3 4">
    <name type="scientific">Ricinus communis</name>
    <name type="common">Castor bean</name>
    <dbReference type="NCBI Taxonomy" id="3988"/>
    <lineage>
        <taxon>Eukaryota</taxon>
        <taxon>Viridiplantae</taxon>
        <taxon>Streptophyta</taxon>
        <taxon>Embryophyta</taxon>
        <taxon>Tracheophyta</taxon>
        <taxon>Spermatophyta</taxon>
        <taxon>Magnoliopsida</taxon>
        <taxon>eudicotyledons</taxon>
        <taxon>Gunneridae</taxon>
        <taxon>Pentapetalae</taxon>
        <taxon>rosids</taxon>
        <taxon>fabids</taxon>
        <taxon>Malpighiales</taxon>
        <taxon>Euphorbiaceae</taxon>
        <taxon>Acalyphoideae</taxon>
        <taxon>Acalypheae</taxon>
        <taxon>Ricinus</taxon>
    </lineage>
</organism>
<feature type="coiled-coil region" evidence="1">
    <location>
        <begin position="120"/>
        <end position="165"/>
    </location>
</feature>
<name>B9RCC9_RICCO</name>
<gene>
    <name evidence="3" type="ORF">RCOM_1687010</name>
</gene>
<evidence type="ECO:0000256" key="1">
    <source>
        <dbReference type="SAM" id="Coils"/>
    </source>
</evidence>
<feature type="compositionally biased region" description="Basic residues" evidence="2">
    <location>
        <begin position="93"/>
        <end position="110"/>
    </location>
</feature>
<reference evidence="4" key="1">
    <citation type="journal article" date="2010" name="Nat. Biotechnol.">
        <title>Draft genome sequence of the oilseed species Ricinus communis.</title>
        <authorList>
            <person name="Chan A.P."/>
            <person name="Crabtree J."/>
            <person name="Zhao Q."/>
            <person name="Lorenzi H."/>
            <person name="Orvis J."/>
            <person name="Puiu D."/>
            <person name="Melake-Berhan A."/>
            <person name="Jones K.M."/>
            <person name="Redman J."/>
            <person name="Chen G."/>
            <person name="Cahoon E.B."/>
            <person name="Gedil M."/>
            <person name="Stanke M."/>
            <person name="Haas B.J."/>
            <person name="Wortman J.R."/>
            <person name="Fraser-Liggett C.M."/>
            <person name="Ravel J."/>
            <person name="Rabinowicz P.D."/>
        </authorList>
    </citation>
    <scope>NUCLEOTIDE SEQUENCE [LARGE SCALE GENOMIC DNA]</scope>
    <source>
        <strain evidence="4">cv. Hale</strain>
    </source>
</reference>
<feature type="region of interest" description="Disordered" evidence="2">
    <location>
        <begin position="249"/>
        <end position="280"/>
    </location>
</feature>
<proteinExistence type="predicted"/>
<feature type="compositionally biased region" description="Basic and acidic residues" evidence="2">
    <location>
        <begin position="1"/>
        <end position="18"/>
    </location>
</feature>
<keyword evidence="1" id="KW-0175">Coiled coil</keyword>
<feature type="compositionally biased region" description="Low complexity" evidence="2">
    <location>
        <begin position="21"/>
        <end position="30"/>
    </location>
</feature>
<dbReference type="eggNOG" id="ENOG502S4F3">
    <property type="taxonomic scope" value="Eukaryota"/>
</dbReference>
<dbReference type="InParanoid" id="B9RCC9"/>
<protein>
    <submittedName>
        <fullName evidence="3">Uncharacterized protein</fullName>
    </submittedName>
</protein>
<evidence type="ECO:0000256" key="2">
    <source>
        <dbReference type="SAM" id="MobiDB-lite"/>
    </source>
</evidence>
<accession>B9RCC9</accession>
<dbReference type="Proteomes" id="UP000008311">
    <property type="component" value="Unassembled WGS sequence"/>
</dbReference>
<evidence type="ECO:0000313" key="3">
    <source>
        <dbReference type="EMBL" id="EEF51200.1"/>
    </source>
</evidence>
<dbReference type="AlphaFoldDB" id="B9RCC9"/>
<evidence type="ECO:0000313" key="4">
    <source>
        <dbReference type="Proteomes" id="UP000008311"/>
    </source>
</evidence>
<keyword evidence="4" id="KW-1185">Reference proteome</keyword>
<sequence length="584" mass="65475">MGEELKFQQRWDFRRGDSDFDSSSYDSKSSLGGEPAHKKHRLALIPVNNDEIDATTRFQQKGDNDPGISGQIVPGKAEEGKRGRSKNVNLAPNKKKRRTRKGAARKKGKTKTSVDEHAALDDLKNYMNSLLEELKVTRKNLVSWMKEEMAKLVEEEKASESERKEGSFRGEENQLKYQNNSEENARVQYQNLFGKNIQVQHQNNFEDYSQLHHQSKFEKNVQTQQIINLEENIELQPQKNCKEKVQVQRHNKIRTGTGGRSCNGGPSQRYSRNKKLADSNNTPVLEDQADYSRAIVLLTPTEGNGEDRLALPDKSISKFGPSDSNLQAQQQKSIVLGIRAQNCNGGSPVKSAKGKRAAKSNDHCQVPNDQVDFSQGIGFIAPTGKDKGERSRLYMEPNFSSNSFNQTASSMYLTLPTVLANPHIQNHRPDTSSINYFQPRIPQNQAGINAEKSDPILGSSSYLGYYQSMLQPEDRSRNYSQMSYSDISSFNQNGTTTSFVGHGVTVPLQAVSGGFNIPNQFDLESLPRKNSNTLGLSMNGGAIRFSGEGYSLPEPYIANNFHSHSNYRADGRLMTYQDSFRQPK</sequence>